<organism evidence="1 2">
    <name type="scientific">Campylobacter concisus</name>
    <dbReference type="NCBI Taxonomy" id="199"/>
    <lineage>
        <taxon>Bacteria</taxon>
        <taxon>Pseudomonadati</taxon>
        <taxon>Campylobacterota</taxon>
        <taxon>Epsilonproteobacteria</taxon>
        <taxon>Campylobacterales</taxon>
        <taxon>Campylobacteraceae</taxon>
        <taxon>Campylobacter</taxon>
    </lineage>
</organism>
<name>A0A1Y5NBP3_9BACT</name>
<sequence>MFECEGDIHCTNGGYFWVNKRNTKSLEILSKPTPIKNNVNEHLMGINLKIQTTYMKFMAT</sequence>
<reference evidence="1 2" key="1">
    <citation type="submission" date="2017-04" db="EMBL/GenBank/DDBJ databases">
        <title>Complete genome of Campylobacter concisus ATCC 33237T and draft genomes for an additional eight well characterized C. concisus strains.</title>
        <authorList>
            <person name="Cornelius A.J."/>
            <person name="Miller W.G."/>
            <person name="Lastovica A.J."/>
            <person name="On S.L."/>
            <person name="French N.P."/>
            <person name="Vandenberg O."/>
            <person name="Biggs P.J."/>
        </authorList>
    </citation>
    <scope>NUCLEOTIDE SEQUENCE [LARGE SCALE GENOMIC DNA]</scope>
    <source>
        <strain evidence="1 2">Lasto205.94</strain>
    </source>
</reference>
<dbReference type="Proteomes" id="UP000196534">
    <property type="component" value="Unassembled WGS sequence"/>
</dbReference>
<dbReference type="EMBL" id="NDYR01000008">
    <property type="protein sequence ID" value="OUT18291.1"/>
    <property type="molecule type" value="Genomic_DNA"/>
</dbReference>
<dbReference type="RefSeq" id="WP_087586168.1">
    <property type="nucleotide sequence ID" value="NZ_CABMKP010000008.1"/>
</dbReference>
<dbReference type="AlphaFoldDB" id="A0A1Y5NBP3"/>
<protein>
    <submittedName>
        <fullName evidence="1">Uncharacterized protein</fullName>
    </submittedName>
</protein>
<accession>A0A1Y5NBP3</accession>
<proteinExistence type="predicted"/>
<evidence type="ECO:0000313" key="1">
    <source>
        <dbReference type="EMBL" id="OUT18291.1"/>
    </source>
</evidence>
<comment type="caution">
    <text evidence="1">The sequence shown here is derived from an EMBL/GenBank/DDBJ whole genome shotgun (WGS) entry which is preliminary data.</text>
</comment>
<gene>
    <name evidence="1" type="ORF">B9N61_04935</name>
</gene>
<evidence type="ECO:0000313" key="2">
    <source>
        <dbReference type="Proteomes" id="UP000196534"/>
    </source>
</evidence>